<keyword evidence="1" id="KW-1133">Transmembrane helix</keyword>
<proteinExistence type="predicted"/>
<feature type="transmembrane region" description="Helical" evidence="1">
    <location>
        <begin position="138"/>
        <end position="166"/>
    </location>
</feature>
<evidence type="ECO:0000313" key="2">
    <source>
        <dbReference type="EMBL" id="CAF1341024.1"/>
    </source>
</evidence>
<dbReference type="AlphaFoldDB" id="A0A815GNN6"/>
<gene>
    <name evidence="2" type="ORF">IZO911_LOCUS36231</name>
</gene>
<sequence>MPIASGFTQDPNPNLYITKPGKTELLDENIYYKRDEVYQKPVEVVRRPIIKETIFMPDRKPPPLATTRDIYTKVVRRPIIKETIFMPDRKPPPLATTRDIYTVVPESNPAVYTTTNAQPASSFNLVRALGLNADCPCWAWICIVFGILLLLGLTAMCLYFILGMFISKSKFLKKQIVTTHFLSYSNFRS</sequence>
<reference evidence="2" key="1">
    <citation type="submission" date="2021-02" db="EMBL/GenBank/DDBJ databases">
        <authorList>
            <person name="Nowell W R."/>
        </authorList>
    </citation>
    <scope>NUCLEOTIDE SEQUENCE</scope>
</reference>
<dbReference type="EMBL" id="CAJNOE010000825">
    <property type="protein sequence ID" value="CAF1341024.1"/>
    <property type="molecule type" value="Genomic_DNA"/>
</dbReference>
<keyword evidence="1" id="KW-0812">Transmembrane</keyword>
<comment type="caution">
    <text evidence="2">The sequence shown here is derived from an EMBL/GenBank/DDBJ whole genome shotgun (WGS) entry which is preliminary data.</text>
</comment>
<organism evidence="2 3">
    <name type="scientific">Adineta steineri</name>
    <dbReference type="NCBI Taxonomy" id="433720"/>
    <lineage>
        <taxon>Eukaryota</taxon>
        <taxon>Metazoa</taxon>
        <taxon>Spiralia</taxon>
        <taxon>Gnathifera</taxon>
        <taxon>Rotifera</taxon>
        <taxon>Eurotatoria</taxon>
        <taxon>Bdelloidea</taxon>
        <taxon>Adinetida</taxon>
        <taxon>Adinetidae</taxon>
        <taxon>Adineta</taxon>
    </lineage>
</organism>
<accession>A0A815GNN6</accession>
<evidence type="ECO:0000256" key="1">
    <source>
        <dbReference type="SAM" id="Phobius"/>
    </source>
</evidence>
<evidence type="ECO:0000313" key="3">
    <source>
        <dbReference type="Proteomes" id="UP000663860"/>
    </source>
</evidence>
<name>A0A815GNN6_9BILA</name>
<dbReference type="Proteomes" id="UP000663860">
    <property type="component" value="Unassembled WGS sequence"/>
</dbReference>
<keyword evidence="1" id="KW-0472">Membrane</keyword>
<protein>
    <submittedName>
        <fullName evidence="2">Uncharacterized protein</fullName>
    </submittedName>
</protein>